<evidence type="ECO:0000259" key="2">
    <source>
        <dbReference type="PROSITE" id="PS50943"/>
    </source>
</evidence>
<reference evidence="4" key="1">
    <citation type="submission" date="2016-10" db="EMBL/GenBank/DDBJ databases">
        <authorList>
            <person name="Varghese N."/>
            <person name="Submissions S."/>
        </authorList>
    </citation>
    <scope>NUCLEOTIDE SEQUENCE [LARGE SCALE GENOMIC DNA]</scope>
    <source>
        <strain evidence="4">DSM 27981</strain>
    </source>
</reference>
<organism evidence="3 4">
    <name type="scientific">Paracidovorax wautersii</name>
    <dbReference type="NCBI Taxonomy" id="1177982"/>
    <lineage>
        <taxon>Bacteria</taxon>
        <taxon>Pseudomonadati</taxon>
        <taxon>Pseudomonadota</taxon>
        <taxon>Betaproteobacteria</taxon>
        <taxon>Burkholderiales</taxon>
        <taxon>Comamonadaceae</taxon>
        <taxon>Paracidovorax</taxon>
    </lineage>
</organism>
<dbReference type="Pfam" id="PF06114">
    <property type="entry name" value="Peptidase_M78"/>
    <property type="match status" value="1"/>
</dbReference>
<dbReference type="AlphaFoldDB" id="A0A1I2ALR4"/>
<dbReference type="SMART" id="SM00530">
    <property type="entry name" value="HTH_XRE"/>
    <property type="match status" value="1"/>
</dbReference>
<dbReference type="PANTHER" id="PTHR43236:SF1">
    <property type="entry name" value="BLL7220 PROTEIN"/>
    <property type="match status" value="1"/>
</dbReference>
<dbReference type="GO" id="GO:0003677">
    <property type="term" value="F:DNA binding"/>
    <property type="evidence" value="ECO:0007669"/>
    <property type="project" value="InterPro"/>
</dbReference>
<dbReference type="PROSITE" id="PS50943">
    <property type="entry name" value="HTH_CROC1"/>
    <property type="match status" value="1"/>
</dbReference>
<name>A0A1I2ALR4_9BURK</name>
<sequence>MVCTDNPEAMHKVIHTINVKNAIQALGWTQKDLAAQLGVTGQAVTNWMKGTDFPRPDKLLKLATTLKLSFSDLVQLPQAEQPVVAFRKKGGAKTKDDHVLKAMGMGALLKALVPYLSPLPQLRRQLSAPSTEYAALQDVVAQVRKSLGLGEGGVLHYELLLGEFADNGAVVVPVMWGALHNHKNALHILLPQERVTFIFLNLDTYREDFKFWMAHELAHVFTPRLAGYEEGEDFADAFAAALLFPRELACAAYAQVAGQSKSHEAEVLQAYASEHDISLNTVFQEINRFASSQGLTPLKHQAVEIHKLRNWQRGKLVSESLFAPLPPEPAAYLAAAERQFRSDFFHALRRMVQEKQTGPGYLQQVMDIPMQDAFALYGELTR</sequence>
<dbReference type="EMBL" id="FONX01000002">
    <property type="protein sequence ID" value="SFE44944.1"/>
    <property type="molecule type" value="Genomic_DNA"/>
</dbReference>
<evidence type="ECO:0000313" key="4">
    <source>
        <dbReference type="Proteomes" id="UP000199119"/>
    </source>
</evidence>
<keyword evidence="4" id="KW-1185">Reference proteome</keyword>
<evidence type="ECO:0000256" key="1">
    <source>
        <dbReference type="ARBA" id="ARBA00007227"/>
    </source>
</evidence>
<protein>
    <submittedName>
        <fullName evidence="3">Transcriptional regulator, contains XRE-family HTH domain</fullName>
    </submittedName>
</protein>
<accession>A0A1I2ALR4</accession>
<dbReference type="Gene3D" id="1.10.260.40">
    <property type="entry name" value="lambda repressor-like DNA-binding domains"/>
    <property type="match status" value="1"/>
</dbReference>
<dbReference type="STRING" id="1177982.SAMN04489711_102104"/>
<dbReference type="InterPro" id="IPR010982">
    <property type="entry name" value="Lambda_DNA-bd_dom_sf"/>
</dbReference>
<dbReference type="InterPro" id="IPR001387">
    <property type="entry name" value="Cro/C1-type_HTH"/>
</dbReference>
<dbReference type="InterPro" id="IPR052345">
    <property type="entry name" value="Rad_response_metalloprotease"/>
</dbReference>
<dbReference type="CDD" id="cd00093">
    <property type="entry name" value="HTH_XRE"/>
    <property type="match status" value="1"/>
</dbReference>
<proteinExistence type="inferred from homology"/>
<dbReference type="InterPro" id="IPR010359">
    <property type="entry name" value="IrrE_HExxH"/>
</dbReference>
<dbReference type="Proteomes" id="UP000199119">
    <property type="component" value="Unassembled WGS sequence"/>
</dbReference>
<feature type="domain" description="HTH cro/C1-type" evidence="2">
    <location>
        <begin position="19"/>
        <end position="73"/>
    </location>
</feature>
<evidence type="ECO:0000313" key="3">
    <source>
        <dbReference type="EMBL" id="SFE44944.1"/>
    </source>
</evidence>
<gene>
    <name evidence="3" type="ORF">SAMN04489711_102104</name>
</gene>
<dbReference type="SUPFAM" id="SSF47413">
    <property type="entry name" value="lambda repressor-like DNA-binding domains"/>
    <property type="match status" value="1"/>
</dbReference>
<dbReference type="Pfam" id="PF01381">
    <property type="entry name" value="HTH_3"/>
    <property type="match status" value="1"/>
</dbReference>
<dbReference type="PANTHER" id="PTHR43236">
    <property type="entry name" value="ANTITOXIN HIGA1"/>
    <property type="match status" value="1"/>
</dbReference>
<comment type="similarity">
    <text evidence="1">Belongs to the short-chain fatty acyl-CoA assimilation regulator (ScfR) family.</text>
</comment>